<feature type="domain" description="HIT" evidence="1">
    <location>
        <begin position="10"/>
        <end position="109"/>
    </location>
</feature>
<dbReference type="PANTHER" id="PTHR47670">
    <property type="entry name" value="ADENYLYLSULFATASE HINT3"/>
    <property type="match status" value="1"/>
</dbReference>
<protein>
    <recommendedName>
        <fullName evidence="1">HIT domain-containing protein</fullName>
    </recommendedName>
</protein>
<dbReference type="GO" id="GO:0009150">
    <property type="term" value="P:purine ribonucleotide metabolic process"/>
    <property type="evidence" value="ECO:0007669"/>
    <property type="project" value="TreeGrafter"/>
</dbReference>
<organism evidence="2">
    <name type="scientific">marine sediment metagenome</name>
    <dbReference type="NCBI Taxonomy" id="412755"/>
    <lineage>
        <taxon>unclassified sequences</taxon>
        <taxon>metagenomes</taxon>
        <taxon>ecological metagenomes</taxon>
    </lineage>
</organism>
<dbReference type="AlphaFoldDB" id="A0A0F9RBA6"/>
<dbReference type="Pfam" id="PF01230">
    <property type="entry name" value="HIT"/>
    <property type="match status" value="1"/>
</dbReference>
<evidence type="ECO:0000313" key="2">
    <source>
        <dbReference type="EMBL" id="KKN52179.1"/>
    </source>
</evidence>
<sequence length="166" mass="19285">MTLERKYQMSNCVFCKKAKDKRVSRFGDCLVFKPLNPVVKGHLLVIHRIHTDDFSGDYTISNQVVETAFWYAKRYKEFNLITSQGENATQSIGHLHIHIIPRKKGDGLMLPWSTEPLAKQRTQILKEVKEIVDPMECTIKRNHPEHCHYPIALTDVLKKLKELSNE</sequence>
<dbReference type="Gene3D" id="3.30.428.10">
    <property type="entry name" value="HIT-like"/>
    <property type="match status" value="1"/>
</dbReference>
<evidence type="ECO:0000259" key="1">
    <source>
        <dbReference type="PROSITE" id="PS51084"/>
    </source>
</evidence>
<dbReference type="GO" id="GO:0047627">
    <property type="term" value="F:adenylylsulfatase activity"/>
    <property type="evidence" value="ECO:0007669"/>
    <property type="project" value="TreeGrafter"/>
</dbReference>
<dbReference type="GO" id="GO:0006790">
    <property type="term" value="P:sulfur compound metabolic process"/>
    <property type="evidence" value="ECO:0007669"/>
    <property type="project" value="TreeGrafter"/>
</dbReference>
<dbReference type="SUPFAM" id="SSF54197">
    <property type="entry name" value="HIT-like"/>
    <property type="match status" value="1"/>
</dbReference>
<accession>A0A0F9RBA6</accession>
<dbReference type="PANTHER" id="PTHR47670:SF1">
    <property type="entry name" value="ADENYLYLSULFATASE HINT3"/>
    <property type="match status" value="1"/>
</dbReference>
<dbReference type="PROSITE" id="PS51084">
    <property type="entry name" value="HIT_2"/>
    <property type="match status" value="1"/>
</dbReference>
<reference evidence="2" key="1">
    <citation type="journal article" date="2015" name="Nature">
        <title>Complex archaea that bridge the gap between prokaryotes and eukaryotes.</title>
        <authorList>
            <person name="Spang A."/>
            <person name="Saw J.H."/>
            <person name="Jorgensen S.L."/>
            <person name="Zaremba-Niedzwiedzka K."/>
            <person name="Martijn J."/>
            <person name="Lind A.E."/>
            <person name="van Eijk R."/>
            <person name="Schleper C."/>
            <person name="Guy L."/>
            <person name="Ettema T.J."/>
        </authorList>
    </citation>
    <scope>NUCLEOTIDE SEQUENCE</scope>
</reference>
<gene>
    <name evidence="2" type="ORF">LCGC14_0615290</name>
</gene>
<dbReference type="EMBL" id="LAZR01001030">
    <property type="protein sequence ID" value="KKN52179.1"/>
    <property type="molecule type" value="Genomic_DNA"/>
</dbReference>
<dbReference type="InterPro" id="IPR036265">
    <property type="entry name" value="HIT-like_sf"/>
</dbReference>
<comment type="caution">
    <text evidence="2">The sequence shown here is derived from an EMBL/GenBank/DDBJ whole genome shotgun (WGS) entry which is preliminary data.</text>
</comment>
<name>A0A0F9RBA6_9ZZZZ</name>
<proteinExistence type="predicted"/>
<dbReference type="InterPro" id="IPR011146">
    <property type="entry name" value="HIT-like"/>
</dbReference>